<dbReference type="Gene3D" id="2.60.120.200">
    <property type="match status" value="1"/>
</dbReference>
<proteinExistence type="predicted"/>
<dbReference type="NCBIfam" id="NF038128">
    <property type="entry name" value="choice_anch_J"/>
    <property type="match status" value="1"/>
</dbReference>
<dbReference type="EMBL" id="DSLG01000007">
    <property type="protein sequence ID" value="HEA87628.1"/>
    <property type="molecule type" value="Genomic_DNA"/>
</dbReference>
<comment type="caution">
    <text evidence="4">The sequence shown here is derived from an EMBL/GenBank/DDBJ whole genome shotgun (WGS) entry which is preliminary data.</text>
</comment>
<dbReference type="InterPro" id="IPR015915">
    <property type="entry name" value="Kelch-typ_b-propeller"/>
</dbReference>
<protein>
    <submittedName>
        <fullName evidence="4">T9SS type A sorting domain-containing protein</fullName>
    </submittedName>
</protein>
<evidence type="ECO:0000313" key="3">
    <source>
        <dbReference type="EMBL" id="HEA87628.1"/>
    </source>
</evidence>
<dbReference type="NCBIfam" id="TIGR04183">
    <property type="entry name" value="Por_Secre_tail"/>
    <property type="match status" value="1"/>
</dbReference>
<dbReference type="PANTHER" id="PTHR45632">
    <property type="entry name" value="LD33804P"/>
    <property type="match status" value="1"/>
</dbReference>
<sequence length="924" mass="100898">MKKNIVQLSRFIPVLTLLALFLPASAQQTIITENFNGTWSTVNPPAGWTIEFRGDTSRNDWHRAPDLGFNPWSANPTPYAALGTGSEEEIDDWLITPYLDFTGCYNITLRCSLGIQPGTGISDVRIYGAVDSGQFTIEIADLTGRTIEPGLVTYDLSWATNRRGVRIAFACLGESTAIQWFVIDNFTITAERRATDVGILRILAPADTVDSATTVNPACRVYNPSNGTASFWTICEIGTAYRDSFYVTSLNAGDSATVNFRSWRADTAGIVTVRFQTRLPDDLNPENDTASRRVFVKPPFYNDVAAIAILAPAGVVMETTTVIPRGVIANLAPQAVNLKAWFEISFFGSPLYTDSVTHRLNPNQTDTVSFSSWLATPAGTFTTTLWVSATRDLNPENDRINSTVIVRTPSHDVGVTTILSPADTVPPGPLTPQVQIVNFGTFTEANFKAFFSVLQGTTPVFTDSAVITTIAPGDTALLTFRTWNAGRGTYTVACSTRLTGDNEPYNDRFSKTVWVRTLLHPGWQELTPLPTGTAGKPVKDGGAIALLGSKVYVLRGNKTNDFLAYDIEQDSWSVLDNIPPGTANKAVYKGGALCADGIRYLYATKGYSTFGFFRYDAWLDTWESRKDVPPGSTGKPLKGGTKMTYVRTPQGDFVYLLKGYKNEFWRYNVIADSWEAQPEAPLGPSGKNSYKEGSFIVFDGTGTIYAVKAKYGEVFAFDVSSGQWLATSFRNFPEAGMLGKKKKVKDGAGGAWWNGAMYCLKGGNTCEFWRFNPSLPEPWTELDTIPQLGTTGKKKRVKSGGGITGMGNGIFFALKGNKTVEFWCYKSPEAGPGVTEPPSALPVSTPFRLELYPNPAAGRVNIRLNTPVTGNTVLTISDPAGRIRQKTVTRSSSLTLDLHRLPPGIYFVQAQQAGMKTTAKLLVR</sequence>
<keyword evidence="1" id="KW-0732">Signal</keyword>
<feature type="signal peptide" evidence="1">
    <location>
        <begin position="1"/>
        <end position="26"/>
    </location>
</feature>
<dbReference type="AlphaFoldDB" id="A0A7C3EL22"/>
<reference evidence="4" key="1">
    <citation type="journal article" date="2020" name="mSystems">
        <title>Genome- and Community-Level Interaction Insights into Carbon Utilization and Element Cycling Functions of Hydrothermarchaeota in Hydrothermal Sediment.</title>
        <authorList>
            <person name="Zhou Z."/>
            <person name="Liu Y."/>
            <person name="Xu W."/>
            <person name="Pan J."/>
            <person name="Luo Z.H."/>
            <person name="Li M."/>
        </authorList>
    </citation>
    <scope>NUCLEOTIDE SEQUENCE [LARGE SCALE GENOMIC DNA]</scope>
    <source>
        <strain evidence="3">SpSt-265</strain>
        <strain evidence="4">SpSt-465</strain>
    </source>
</reference>
<feature type="chain" id="PRO_5039820293" evidence="1">
    <location>
        <begin position="27"/>
        <end position="924"/>
    </location>
</feature>
<name>A0A7C3EL22_UNCW3</name>
<feature type="domain" description="Secretion system C-terminal sorting" evidence="2">
    <location>
        <begin position="851"/>
        <end position="923"/>
    </location>
</feature>
<accession>A0A7C3EL22</accession>
<dbReference type="Pfam" id="PF18962">
    <property type="entry name" value="Por_Secre_tail"/>
    <property type="match status" value="1"/>
</dbReference>
<evidence type="ECO:0000313" key="4">
    <source>
        <dbReference type="EMBL" id="HFJ53069.1"/>
    </source>
</evidence>
<dbReference type="EMBL" id="DSTU01000001">
    <property type="protein sequence ID" value="HFJ53069.1"/>
    <property type="molecule type" value="Genomic_DNA"/>
</dbReference>
<organism evidence="4">
    <name type="scientific">candidate division WOR-3 bacterium</name>
    <dbReference type="NCBI Taxonomy" id="2052148"/>
    <lineage>
        <taxon>Bacteria</taxon>
        <taxon>Bacteria division WOR-3</taxon>
    </lineage>
</organism>
<gene>
    <name evidence="3" type="ORF">ENP94_06440</name>
    <name evidence="4" type="ORF">ENS16_00015</name>
</gene>
<dbReference type="InterPro" id="IPR026444">
    <property type="entry name" value="Secre_tail"/>
</dbReference>
<dbReference type="SUPFAM" id="SSF117281">
    <property type="entry name" value="Kelch motif"/>
    <property type="match status" value="1"/>
</dbReference>
<dbReference type="Gene3D" id="2.120.10.80">
    <property type="entry name" value="Kelch-type beta propeller"/>
    <property type="match status" value="1"/>
</dbReference>
<evidence type="ECO:0000256" key="1">
    <source>
        <dbReference type="SAM" id="SignalP"/>
    </source>
</evidence>
<evidence type="ECO:0000259" key="2">
    <source>
        <dbReference type="Pfam" id="PF18962"/>
    </source>
</evidence>